<name>A0ABR7YS00_9SPHI</name>
<reference evidence="2 3" key="1">
    <citation type="submission" date="2020-08" db="EMBL/GenBank/DDBJ databases">
        <title>Sphingobacterium sp. DN00404 isolated from aquaculture water.</title>
        <authorList>
            <person name="Zhang M."/>
        </authorList>
    </citation>
    <scope>NUCLEOTIDE SEQUENCE [LARGE SCALE GENOMIC DNA]</scope>
    <source>
        <strain evidence="2 3">DN00404</strain>
    </source>
</reference>
<evidence type="ECO:0000313" key="3">
    <source>
        <dbReference type="Proteomes" id="UP000602759"/>
    </source>
</evidence>
<dbReference type="InterPro" id="IPR050452">
    <property type="entry name" value="Metacaspase"/>
</dbReference>
<evidence type="ECO:0000259" key="1">
    <source>
        <dbReference type="Pfam" id="PF00656"/>
    </source>
</evidence>
<dbReference type="RefSeq" id="WP_190995040.1">
    <property type="nucleotide sequence ID" value="NZ_JACOIK010000010.1"/>
</dbReference>
<gene>
    <name evidence="2" type="ORF">H8B06_14890</name>
</gene>
<organism evidence="2 3">
    <name type="scientific">Sphingobacterium micropteri</name>
    <dbReference type="NCBI Taxonomy" id="2763501"/>
    <lineage>
        <taxon>Bacteria</taxon>
        <taxon>Pseudomonadati</taxon>
        <taxon>Bacteroidota</taxon>
        <taxon>Sphingobacteriia</taxon>
        <taxon>Sphingobacteriales</taxon>
        <taxon>Sphingobacteriaceae</taxon>
        <taxon>Sphingobacterium</taxon>
    </lineage>
</organism>
<sequence length="662" mass="72791">MKKLLFILTILLSLESYAIEKHALIIAIGNYPTTETGWSAISSVNDVPLVKKTLLSQGFSEANIATLTDAQATKAGIIDALNTLQSKIKQGDIVVIHYSGHGQQVFDDNGDEVDGLDESLVPYDAHVEYSSSYKGEKHIRDDELGDIIASFRNKLGGDGQLLFILDSCHSGSMTRSSLSGIARGGRGALTPPDWEAPKEINQIQSGSGLGIVERAAVHEHAAPFVMISGASANELNYEYNGVGSLSYAFSTAMNELGTDFTYRQLFSAVIANLNAIRPQQTPTIEGDVDMKLFKGEYAKQQPYFEVTDMFRNNGIININGGLVNHIFDQATVFVVAAGTRELDTTKILARGTVTSAKFNEAVVVLDQVLKDNNTKNYWVFLDKPSYGDIAVTIFFDKSVTDQSVLEGVESYLEDNVLGNVVKDSLYADIIVYKTSDGYAIGHGDGAEPFADIRPSADQTLLSGLTRKIFNYAQGSYLKKLNVKNNNYEFAFKLVPVEFDPKSRRILGQKEEELHRGGSGIFQVAPKVDHVVLQITNKSKKDLYISIVEINTAGEITPFFPNQRCNLHDDERKLAPGQTVVFRDCVYSFGPPYERLILKGFASEKPLNFQPTVRTRGVDSASNNPLEKFLQSSYAQTRGSEAESVTGDLDGYSTEFVYDIVKK</sequence>
<dbReference type="InterPro" id="IPR011600">
    <property type="entry name" value="Pept_C14_caspase"/>
</dbReference>
<dbReference type="Proteomes" id="UP000602759">
    <property type="component" value="Unassembled WGS sequence"/>
</dbReference>
<proteinExistence type="predicted"/>
<comment type="caution">
    <text evidence="2">The sequence shown here is derived from an EMBL/GenBank/DDBJ whole genome shotgun (WGS) entry which is preliminary data.</text>
</comment>
<dbReference type="PANTHER" id="PTHR48104:SF30">
    <property type="entry name" value="METACASPASE-1"/>
    <property type="match status" value="1"/>
</dbReference>
<feature type="domain" description="Peptidase C14 caspase" evidence="1">
    <location>
        <begin position="21"/>
        <end position="286"/>
    </location>
</feature>
<dbReference type="PANTHER" id="PTHR48104">
    <property type="entry name" value="METACASPASE-4"/>
    <property type="match status" value="1"/>
</dbReference>
<accession>A0ABR7YS00</accession>
<dbReference type="SUPFAM" id="SSF52129">
    <property type="entry name" value="Caspase-like"/>
    <property type="match status" value="1"/>
</dbReference>
<dbReference type="InterPro" id="IPR029030">
    <property type="entry name" value="Caspase-like_dom_sf"/>
</dbReference>
<dbReference type="EMBL" id="JACOIK010000010">
    <property type="protein sequence ID" value="MBD1434122.1"/>
    <property type="molecule type" value="Genomic_DNA"/>
</dbReference>
<dbReference type="Pfam" id="PF00656">
    <property type="entry name" value="Peptidase_C14"/>
    <property type="match status" value="1"/>
</dbReference>
<protein>
    <submittedName>
        <fullName evidence="2">Caspase family protein</fullName>
    </submittedName>
</protein>
<dbReference type="Gene3D" id="3.40.50.1460">
    <property type="match status" value="1"/>
</dbReference>
<evidence type="ECO:0000313" key="2">
    <source>
        <dbReference type="EMBL" id="MBD1434122.1"/>
    </source>
</evidence>
<keyword evidence="3" id="KW-1185">Reference proteome</keyword>